<comment type="catalytic activity">
    <reaction evidence="5">
        <text>L-lysyl(79)-[histone H3] + 3 S-adenosyl-L-methionine = N(6),N(6),N(6)-trimethyl-L-lysyl(79)-[histone H3] + 3 S-adenosyl-L-homocysteine + 3 H(+)</text>
        <dbReference type="Rhea" id="RHEA:60328"/>
        <dbReference type="Rhea" id="RHEA-COMP:15549"/>
        <dbReference type="Rhea" id="RHEA-COMP:15552"/>
        <dbReference type="ChEBI" id="CHEBI:15378"/>
        <dbReference type="ChEBI" id="CHEBI:29969"/>
        <dbReference type="ChEBI" id="CHEBI:57856"/>
        <dbReference type="ChEBI" id="CHEBI:59789"/>
        <dbReference type="ChEBI" id="CHEBI:61961"/>
        <dbReference type="EC" id="2.1.1.360"/>
    </reaction>
</comment>
<feature type="domain" description="DOT1" evidence="6">
    <location>
        <begin position="68"/>
        <end position="227"/>
    </location>
</feature>
<dbReference type="InterPro" id="IPR030445">
    <property type="entry name" value="H3-K79_meTrfase"/>
</dbReference>
<dbReference type="PANTHER" id="PTHR21451:SF19">
    <property type="entry name" value="ACTIVATED IN BLOCKED UNFOLDED PROTEIN RESPONSE"/>
    <property type="match status" value="1"/>
</dbReference>
<dbReference type="SUPFAM" id="SSF53335">
    <property type="entry name" value="S-adenosyl-L-methionine-dependent methyltransferases"/>
    <property type="match status" value="1"/>
</dbReference>
<evidence type="ECO:0000313" key="7">
    <source>
        <dbReference type="EMBL" id="OMJ75566.1"/>
    </source>
</evidence>
<dbReference type="OrthoDB" id="443402at2759"/>
<evidence type="ECO:0000256" key="5">
    <source>
        <dbReference type="ARBA" id="ARBA00047770"/>
    </source>
</evidence>
<name>A0A1R2BFL3_9CILI</name>
<keyword evidence="8" id="KW-1185">Reference proteome</keyword>
<dbReference type="InterPro" id="IPR025789">
    <property type="entry name" value="DOT1_dom"/>
</dbReference>
<evidence type="ECO:0000256" key="1">
    <source>
        <dbReference type="ARBA" id="ARBA00012190"/>
    </source>
</evidence>
<accession>A0A1R2BFL3</accession>
<evidence type="ECO:0000256" key="3">
    <source>
        <dbReference type="ARBA" id="ARBA00022853"/>
    </source>
</evidence>
<dbReference type="GO" id="GO:0051726">
    <property type="term" value="P:regulation of cell cycle"/>
    <property type="evidence" value="ECO:0007669"/>
    <property type="project" value="InterPro"/>
</dbReference>
<comment type="caution">
    <text evidence="7">The sequence shown here is derived from an EMBL/GenBank/DDBJ whole genome shotgun (WGS) entry which is preliminary data.</text>
</comment>
<dbReference type="AlphaFoldDB" id="A0A1R2BFL3"/>
<dbReference type="Gene3D" id="3.40.50.150">
    <property type="entry name" value="Vaccinia Virus protein VP39"/>
    <property type="match status" value="1"/>
</dbReference>
<dbReference type="InterPro" id="IPR029063">
    <property type="entry name" value="SAM-dependent_MTases_sf"/>
</dbReference>
<proteinExistence type="predicted"/>
<keyword evidence="3" id="KW-0156">Chromatin regulator</keyword>
<evidence type="ECO:0000313" key="8">
    <source>
        <dbReference type="Proteomes" id="UP000187209"/>
    </source>
</evidence>
<sequence length="269" mass="30704">MEGIDSQIATWLTRRYPVEEPYILPQDQRDSLNRRNEVFQRLVSEFPVSVGKEASRKEREEKTFENNSDSTLTYGEVDFISIGEVFYTIEHRFKCLPKDGVFYDLGSGTGKGVIAGALLGTFTTSKGIELLEGLYAISEQIKVVYDQNFPAMKNENQDLWPVSSSVEFINSDFFKVDWSDASFIFANSTCFDHSMMQRIGQVKLRHGTIGISFTKTIPGNNWIVLESIKKNMSWGEATVYIQRYADTAEIERVAEQLKEKPVIENEDLE</sequence>
<protein>
    <recommendedName>
        <fullName evidence="2">Histone-lysine N-methyltransferase, H3 lysine-79 specific</fullName>
        <ecNumber evidence="1">2.1.1.360</ecNumber>
    </recommendedName>
    <alternativeName>
        <fullName evidence="4">Histone H3-K79 methyltransferase</fullName>
    </alternativeName>
</protein>
<evidence type="ECO:0000256" key="4">
    <source>
        <dbReference type="ARBA" id="ARBA00029821"/>
    </source>
</evidence>
<organism evidence="7 8">
    <name type="scientific">Stentor coeruleus</name>
    <dbReference type="NCBI Taxonomy" id="5963"/>
    <lineage>
        <taxon>Eukaryota</taxon>
        <taxon>Sar</taxon>
        <taxon>Alveolata</taxon>
        <taxon>Ciliophora</taxon>
        <taxon>Postciliodesmatophora</taxon>
        <taxon>Heterotrichea</taxon>
        <taxon>Heterotrichida</taxon>
        <taxon>Stentoridae</taxon>
        <taxon>Stentor</taxon>
    </lineage>
</organism>
<dbReference type="PANTHER" id="PTHR21451">
    <property type="entry name" value="HISTONE H3 METHYLTRANSFERASE"/>
    <property type="match status" value="1"/>
</dbReference>
<evidence type="ECO:0000256" key="2">
    <source>
        <dbReference type="ARBA" id="ARBA00020987"/>
    </source>
</evidence>
<dbReference type="Proteomes" id="UP000187209">
    <property type="component" value="Unassembled WGS sequence"/>
</dbReference>
<dbReference type="GO" id="GO:0140956">
    <property type="term" value="F:histone H3K79 trimethyltransferase activity"/>
    <property type="evidence" value="ECO:0007669"/>
    <property type="project" value="UniProtKB-EC"/>
</dbReference>
<dbReference type="EMBL" id="MPUH01000683">
    <property type="protein sequence ID" value="OMJ75566.1"/>
    <property type="molecule type" value="Genomic_DNA"/>
</dbReference>
<dbReference type="EC" id="2.1.1.360" evidence="1"/>
<dbReference type="Pfam" id="PF08123">
    <property type="entry name" value="DOT1"/>
    <property type="match status" value="1"/>
</dbReference>
<reference evidence="7 8" key="1">
    <citation type="submission" date="2016-11" db="EMBL/GenBank/DDBJ databases">
        <title>The macronuclear genome of Stentor coeruleus: a giant cell with tiny introns.</title>
        <authorList>
            <person name="Slabodnick M."/>
            <person name="Ruby J.G."/>
            <person name="Reiff S.B."/>
            <person name="Swart E.C."/>
            <person name="Gosai S."/>
            <person name="Prabakaran S."/>
            <person name="Witkowska E."/>
            <person name="Larue G.E."/>
            <person name="Fisher S."/>
            <person name="Freeman R.M."/>
            <person name="Gunawardena J."/>
            <person name="Chu W."/>
            <person name="Stover N.A."/>
            <person name="Gregory B.D."/>
            <person name="Nowacki M."/>
            <person name="Derisi J."/>
            <person name="Roy S.W."/>
            <person name="Marshall W.F."/>
            <person name="Sood P."/>
        </authorList>
    </citation>
    <scope>NUCLEOTIDE SEQUENCE [LARGE SCALE GENOMIC DNA]</scope>
    <source>
        <strain evidence="7">WM001</strain>
    </source>
</reference>
<evidence type="ECO:0000259" key="6">
    <source>
        <dbReference type="Pfam" id="PF08123"/>
    </source>
</evidence>
<gene>
    <name evidence="7" type="ORF">SteCoe_25262</name>
</gene>